<dbReference type="FunFam" id="1.10.10.750:FF:000001">
    <property type="entry name" value="TBC1 domain family member 10A"/>
    <property type="match status" value="1"/>
</dbReference>
<organism evidence="2 3">
    <name type="scientific">Candidula unifasciata</name>
    <dbReference type="NCBI Taxonomy" id="100452"/>
    <lineage>
        <taxon>Eukaryota</taxon>
        <taxon>Metazoa</taxon>
        <taxon>Spiralia</taxon>
        <taxon>Lophotrochozoa</taxon>
        <taxon>Mollusca</taxon>
        <taxon>Gastropoda</taxon>
        <taxon>Heterobranchia</taxon>
        <taxon>Euthyneura</taxon>
        <taxon>Panpulmonata</taxon>
        <taxon>Eupulmonata</taxon>
        <taxon>Stylommatophora</taxon>
        <taxon>Helicina</taxon>
        <taxon>Helicoidea</taxon>
        <taxon>Geomitridae</taxon>
        <taxon>Candidula</taxon>
    </lineage>
</organism>
<gene>
    <name evidence="2" type="ORF">CUNI_LOCUS4580</name>
</gene>
<dbReference type="Proteomes" id="UP000678393">
    <property type="component" value="Unassembled WGS sequence"/>
</dbReference>
<dbReference type="InterPro" id="IPR035969">
    <property type="entry name" value="Rab-GAP_TBC_sf"/>
</dbReference>
<dbReference type="SUPFAM" id="SSF47923">
    <property type="entry name" value="Ypt/Rab-GAP domain of gyp1p"/>
    <property type="match status" value="1"/>
</dbReference>
<dbReference type="FunFam" id="1.10.8.270:FF:000010">
    <property type="entry name" value="Putative USP6 N-terminal-like protein"/>
    <property type="match status" value="1"/>
</dbReference>
<comment type="caution">
    <text evidence="2">The sequence shown here is derived from an EMBL/GenBank/DDBJ whole genome shotgun (WGS) entry which is preliminary data.</text>
</comment>
<dbReference type="GO" id="GO:0005096">
    <property type="term" value="F:GTPase activator activity"/>
    <property type="evidence" value="ECO:0007669"/>
    <property type="project" value="TreeGrafter"/>
</dbReference>
<protein>
    <recommendedName>
        <fullName evidence="1">Rab-GAP TBC domain-containing protein</fullName>
    </recommendedName>
</protein>
<dbReference type="PANTHER" id="PTHR47219:SF19">
    <property type="entry name" value="USP6 N-TERMINAL-LIKE PROTEIN ISOFORM X1"/>
    <property type="match status" value="1"/>
</dbReference>
<dbReference type="OrthoDB" id="294251at2759"/>
<dbReference type="InterPro" id="IPR050302">
    <property type="entry name" value="Rab_GAP_TBC_domain"/>
</dbReference>
<dbReference type="Gene3D" id="1.10.10.750">
    <property type="entry name" value="Ypt/Rab-GAP domain of gyp1p, domain 1"/>
    <property type="match status" value="1"/>
</dbReference>
<feature type="non-terminal residue" evidence="2">
    <location>
        <position position="258"/>
    </location>
</feature>
<proteinExistence type="predicted"/>
<dbReference type="GO" id="GO:0031267">
    <property type="term" value="F:small GTPase binding"/>
    <property type="evidence" value="ECO:0007669"/>
    <property type="project" value="TreeGrafter"/>
</dbReference>
<evidence type="ECO:0000313" key="3">
    <source>
        <dbReference type="Proteomes" id="UP000678393"/>
    </source>
</evidence>
<name>A0A8S3YTU9_9EUPU</name>
<dbReference type="Gene3D" id="1.10.8.270">
    <property type="entry name" value="putative rabgap domain of human tbc1 domain family member 14 like domains"/>
    <property type="match status" value="1"/>
</dbReference>
<evidence type="ECO:0000259" key="1">
    <source>
        <dbReference type="PROSITE" id="PS50086"/>
    </source>
</evidence>
<reference evidence="2" key="1">
    <citation type="submission" date="2021-04" db="EMBL/GenBank/DDBJ databases">
        <authorList>
            <consortium name="Molecular Ecology Group"/>
        </authorList>
    </citation>
    <scope>NUCLEOTIDE SEQUENCE</scope>
</reference>
<accession>A0A8S3YTU9</accession>
<evidence type="ECO:0000313" key="2">
    <source>
        <dbReference type="EMBL" id="CAG5119022.1"/>
    </source>
</evidence>
<dbReference type="InterPro" id="IPR000195">
    <property type="entry name" value="Rab-GAP-TBC_dom"/>
</dbReference>
<dbReference type="PANTHER" id="PTHR47219">
    <property type="entry name" value="RAB GTPASE-ACTIVATING PROTEIN 1-LIKE"/>
    <property type="match status" value="1"/>
</dbReference>
<dbReference type="Pfam" id="PF00566">
    <property type="entry name" value="RabGAP-TBC"/>
    <property type="match status" value="1"/>
</dbReference>
<dbReference type="PROSITE" id="PS50086">
    <property type="entry name" value="TBC_RABGAP"/>
    <property type="match status" value="1"/>
</dbReference>
<feature type="domain" description="Rab-GAP TBC" evidence="1">
    <location>
        <begin position="105"/>
        <end position="258"/>
    </location>
</feature>
<dbReference type="AlphaFoldDB" id="A0A8S3YTU9"/>
<keyword evidence="3" id="KW-1185">Reference proteome</keyword>
<dbReference type="SMART" id="SM00164">
    <property type="entry name" value="TBC"/>
    <property type="match status" value="1"/>
</dbReference>
<sequence>MSLSHTEFEEIQRSAKERADIVAKYDLGREEGAQIDPWEDPAFEVYHVTDRYGFIHDTALPTHMDAAEEKSKQVEKERTMKWLKMIKSWDKYYPGEKLTRRVYKGIPDCLRGEVWSKLLSIPKVKAEQEGVYQKMRNRARTKSTSIRQIDLDVNRTYRNHIMFRERYGVKQQALFHVLAAYSVYNTEIGYCQGMSEIAALLLMYLNEEDAFWGLSQLFISPKHMMHGFFMHGFPKLMRFQDHHDNVLRKFLPKVRRHL</sequence>
<dbReference type="EMBL" id="CAJHNH020000646">
    <property type="protein sequence ID" value="CAG5119022.1"/>
    <property type="molecule type" value="Genomic_DNA"/>
</dbReference>